<dbReference type="NCBIfam" id="NF006734">
    <property type="entry name" value="PRK09266.1"/>
    <property type="match status" value="1"/>
</dbReference>
<dbReference type="Gene3D" id="3.30.470.10">
    <property type="match status" value="1"/>
</dbReference>
<dbReference type="SUPFAM" id="SSF56752">
    <property type="entry name" value="D-aminoacid aminotransferase-like PLP-dependent enzymes"/>
    <property type="match status" value="1"/>
</dbReference>
<accession>A0A949JEH6</accession>
<dbReference type="EMBL" id="JAELVF020000001">
    <property type="protein sequence ID" value="MBU7598481.1"/>
    <property type="molecule type" value="Genomic_DNA"/>
</dbReference>
<dbReference type="PANTHER" id="PTHR42743:SF13">
    <property type="entry name" value="P-LOOP CONTAINING NUCLEOSIDE TRIPHOSPHATE HYDROLASE PROTEIN"/>
    <property type="match status" value="1"/>
</dbReference>
<dbReference type="RefSeq" id="WP_211041170.1">
    <property type="nucleotide sequence ID" value="NZ_JAELVF020000001.1"/>
</dbReference>
<dbReference type="Proteomes" id="UP000694501">
    <property type="component" value="Unassembled WGS sequence"/>
</dbReference>
<proteinExistence type="inferred from homology"/>
<reference evidence="2" key="1">
    <citation type="submission" date="2021-06" db="EMBL/GenBank/DDBJ databases">
        <title>Sequencing of actinobacteria type strains.</title>
        <authorList>
            <person name="Nguyen G.-S."/>
            <person name="Wentzel A."/>
        </authorList>
    </citation>
    <scope>NUCLEOTIDE SEQUENCE</scope>
    <source>
        <strain evidence="2">P38-E01</strain>
    </source>
</reference>
<keyword evidence="2" id="KW-0808">Transferase</keyword>
<dbReference type="InterPro" id="IPR043132">
    <property type="entry name" value="BCAT-like_C"/>
</dbReference>
<protein>
    <submittedName>
        <fullName evidence="2">Aminotransferase class IV</fullName>
    </submittedName>
</protein>
<keyword evidence="2" id="KW-0032">Aminotransferase</keyword>
<dbReference type="InterPro" id="IPR001544">
    <property type="entry name" value="Aminotrans_IV"/>
</dbReference>
<evidence type="ECO:0000256" key="1">
    <source>
        <dbReference type="ARBA" id="ARBA00009320"/>
    </source>
</evidence>
<gene>
    <name evidence="2" type="ORF">JGS22_012865</name>
</gene>
<comment type="similarity">
    <text evidence="1">Belongs to the class-IV pyridoxal-phosphate-dependent aminotransferase family.</text>
</comment>
<organism evidence="2 3">
    <name type="scientific">Streptomyces tardus</name>
    <dbReference type="NCBI Taxonomy" id="2780544"/>
    <lineage>
        <taxon>Bacteria</taxon>
        <taxon>Bacillati</taxon>
        <taxon>Actinomycetota</taxon>
        <taxon>Actinomycetes</taxon>
        <taxon>Kitasatosporales</taxon>
        <taxon>Streptomycetaceae</taxon>
        <taxon>Streptomyces</taxon>
    </lineage>
</organism>
<dbReference type="AlphaFoldDB" id="A0A949JEH6"/>
<sequence length="257" mass="27651">MAELNGEPVSSAALTALALTNYGHFTTLRIADGRVRGLGLHLERLARDCAALFDAELDPDRVRRLVRRMVPDRGALTARVTVFDPSLTLAALGARAQPQVLVTTRPAPAVPAGPLAVCTVPFVRDCPAVKSVGLFGALRHGRAARLAGWDDVLFTDEAGRLSEGGTWNVGLVRGREVVWPSAASLPGVTRALLAQLPGHRYAPVADEQLVEYEAVFATNAVTGVRAISRVDDREFPELHPLLRELREAYEAIEGDPL</sequence>
<dbReference type="Gene3D" id="3.20.10.10">
    <property type="entry name" value="D-amino Acid Aminotransferase, subunit A, domain 2"/>
    <property type="match status" value="1"/>
</dbReference>
<dbReference type="InterPro" id="IPR036038">
    <property type="entry name" value="Aminotransferase-like"/>
</dbReference>
<dbReference type="InterPro" id="IPR043131">
    <property type="entry name" value="BCAT-like_N"/>
</dbReference>
<dbReference type="GO" id="GO:0008483">
    <property type="term" value="F:transaminase activity"/>
    <property type="evidence" value="ECO:0007669"/>
    <property type="project" value="UniProtKB-KW"/>
</dbReference>
<keyword evidence="3" id="KW-1185">Reference proteome</keyword>
<dbReference type="InterPro" id="IPR050571">
    <property type="entry name" value="Class-IV_PLP-Dep_Aminotrnsfr"/>
</dbReference>
<dbReference type="GO" id="GO:0046394">
    <property type="term" value="P:carboxylic acid biosynthetic process"/>
    <property type="evidence" value="ECO:0007669"/>
    <property type="project" value="UniProtKB-ARBA"/>
</dbReference>
<name>A0A949JEH6_9ACTN</name>
<dbReference type="Pfam" id="PF01063">
    <property type="entry name" value="Aminotran_4"/>
    <property type="match status" value="1"/>
</dbReference>
<dbReference type="PANTHER" id="PTHR42743">
    <property type="entry name" value="AMINO-ACID AMINOTRANSFERASE"/>
    <property type="match status" value="1"/>
</dbReference>
<evidence type="ECO:0000313" key="3">
    <source>
        <dbReference type="Proteomes" id="UP000694501"/>
    </source>
</evidence>
<evidence type="ECO:0000313" key="2">
    <source>
        <dbReference type="EMBL" id="MBU7598481.1"/>
    </source>
</evidence>
<comment type="caution">
    <text evidence="2">The sequence shown here is derived from an EMBL/GenBank/DDBJ whole genome shotgun (WGS) entry which is preliminary data.</text>
</comment>